<evidence type="ECO:0000313" key="2">
    <source>
        <dbReference type="Proteomes" id="UP001396898"/>
    </source>
</evidence>
<accession>A0ABR1SQZ3</accession>
<organism evidence="1 2">
    <name type="scientific">Apiospora marii</name>
    <dbReference type="NCBI Taxonomy" id="335849"/>
    <lineage>
        <taxon>Eukaryota</taxon>
        <taxon>Fungi</taxon>
        <taxon>Dikarya</taxon>
        <taxon>Ascomycota</taxon>
        <taxon>Pezizomycotina</taxon>
        <taxon>Sordariomycetes</taxon>
        <taxon>Xylariomycetidae</taxon>
        <taxon>Amphisphaeriales</taxon>
        <taxon>Apiosporaceae</taxon>
        <taxon>Apiospora</taxon>
    </lineage>
</organism>
<keyword evidence="2" id="KW-1185">Reference proteome</keyword>
<comment type="caution">
    <text evidence="1">The sequence shown here is derived from an EMBL/GenBank/DDBJ whole genome shotgun (WGS) entry which is preliminary data.</text>
</comment>
<dbReference type="Proteomes" id="UP001396898">
    <property type="component" value="Unassembled WGS sequence"/>
</dbReference>
<name>A0ABR1SQZ3_9PEZI</name>
<reference evidence="1 2" key="1">
    <citation type="submission" date="2023-01" db="EMBL/GenBank/DDBJ databases">
        <title>Analysis of 21 Apiospora genomes using comparative genomics revels a genus with tremendous synthesis potential of carbohydrate active enzymes and secondary metabolites.</title>
        <authorList>
            <person name="Sorensen T."/>
        </authorList>
    </citation>
    <scope>NUCLEOTIDE SEQUENCE [LARGE SCALE GENOMIC DNA]</scope>
    <source>
        <strain evidence="1 2">CBS 20057</strain>
    </source>
</reference>
<proteinExistence type="predicted"/>
<protein>
    <submittedName>
        <fullName evidence="1">Uncharacterized protein</fullName>
    </submittedName>
</protein>
<sequence>MIGWQEAKWSYDYRKDQPIILHGNNANTAHLYAHDAADALHKATDNGLEFSKRLIQLFVREYQDFGVVFYGGSWENPGLFKTMDEFLKEIEPHQTTDRCIRLSFLGDNDSLWATGVSVGVAATACLLDAHPPFQVFGSSALGIQEENQVDGKWLCKNEVPVILRAAGGNLPTVLIHATEDFRDKRYVLLCDPAYPANASSPITIVGKRPEGQLPPYNLGWLVNRADLPLGRLSFKFIGRVARALTMRPPLALNVSSVLYLFLVCHKLGFDNKPQYDTAAKGWKLPLRTDGVSLLLAIDGSEVEEYPLWCTNYRGQMPLGKIYECSKCRAYTRWCEQCYDVYSDQHRHENFREIGVLDDF</sequence>
<gene>
    <name evidence="1" type="ORF">PG991_001759</name>
</gene>
<evidence type="ECO:0000313" key="1">
    <source>
        <dbReference type="EMBL" id="KAK8036622.1"/>
    </source>
</evidence>
<dbReference type="EMBL" id="JAQQWI010000004">
    <property type="protein sequence ID" value="KAK8036622.1"/>
    <property type="molecule type" value="Genomic_DNA"/>
</dbReference>